<dbReference type="Proteomes" id="UP000295341">
    <property type="component" value="Unassembled WGS sequence"/>
</dbReference>
<accession>A0A4R7P5E1</accession>
<name>A0A4R7P5E1_9GAMM</name>
<protein>
    <submittedName>
        <fullName evidence="2">Uncharacterized protein</fullName>
    </submittedName>
</protein>
<sequence length="328" mass="35811">MNTPVASRWLTVLTGAVLCTFGTSVATAASVDRKLSVSITVDGKQDWKNELQWSKATTKQSYDFSTTLRSDGKMWAANLLDPDLDTRLAIKTEYLRQQGVKLLAAAGFNPQSKNLLGDVSARAQQDNFNCKGDSVCMSEVGAKYAALMAAAVEPDNSALFEGDPRYQFFFGYPGCVNTIHSVHKYSANGETAYGRKKDKIFPYQLTYDGDFAGTDVDRKSLCTYFTVVFDTLEKKLYVENTFIPESRGKVSRTEFGKTQTSEAGLPIPGPLQGWVNENLRVNAPSGNVAAVLPLNMPLDGNATVMGLFTGEAKSTLKWSWTDLAAAKP</sequence>
<feature type="chain" id="PRO_5030099553" evidence="1">
    <location>
        <begin position="29"/>
        <end position="328"/>
    </location>
</feature>
<comment type="caution">
    <text evidence="2">The sequence shown here is derived from an EMBL/GenBank/DDBJ whole genome shotgun (WGS) entry which is preliminary data.</text>
</comment>
<feature type="signal peptide" evidence="1">
    <location>
        <begin position="1"/>
        <end position="28"/>
    </location>
</feature>
<evidence type="ECO:0000313" key="3">
    <source>
        <dbReference type="Proteomes" id="UP000295341"/>
    </source>
</evidence>
<keyword evidence="1" id="KW-0732">Signal</keyword>
<dbReference type="OrthoDB" id="7063116at2"/>
<proteinExistence type="predicted"/>
<evidence type="ECO:0000256" key="1">
    <source>
        <dbReference type="SAM" id="SignalP"/>
    </source>
</evidence>
<keyword evidence="3" id="KW-1185">Reference proteome</keyword>
<organism evidence="2 3">
    <name type="scientific">Panacagrimonas perspica</name>
    <dbReference type="NCBI Taxonomy" id="381431"/>
    <lineage>
        <taxon>Bacteria</taxon>
        <taxon>Pseudomonadati</taxon>
        <taxon>Pseudomonadota</taxon>
        <taxon>Gammaproteobacteria</taxon>
        <taxon>Nevskiales</taxon>
        <taxon>Nevskiaceae</taxon>
        <taxon>Panacagrimonas</taxon>
    </lineage>
</organism>
<dbReference type="EMBL" id="SOBT01000009">
    <property type="protein sequence ID" value="TDU28220.1"/>
    <property type="molecule type" value="Genomic_DNA"/>
</dbReference>
<dbReference type="AlphaFoldDB" id="A0A4R7P5E1"/>
<reference evidence="2 3" key="1">
    <citation type="submission" date="2019-03" db="EMBL/GenBank/DDBJ databases">
        <title>Genomic Encyclopedia of Type Strains, Phase IV (KMG-IV): sequencing the most valuable type-strain genomes for metagenomic binning, comparative biology and taxonomic classification.</title>
        <authorList>
            <person name="Goeker M."/>
        </authorList>
    </citation>
    <scope>NUCLEOTIDE SEQUENCE [LARGE SCALE GENOMIC DNA]</scope>
    <source>
        <strain evidence="2 3">DSM 26377</strain>
    </source>
</reference>
<gene>
    <name evidence="2" type="ORF">DFR24_2585</name>
</gene>
<dbReference type="RefSeq" id="WP_133881793.1">
    <property type="nucleotide sequence ID" value="NZ_MWIN01000027.1"/>
</dbReference>
<evidence type="ECO:0000313" key="2">
    <source>
        <dbReference type="EMBL" id="TDU28220.1"/>
    </source>
</evidence>